<protein>
    <recommendedName>
        <fullName evidence="2 4">Flagellin</fullName>
    </recommendedName>
</protein>
<keyword evidence="8" id="KW-0969">Cilium</keyword>
<feature type="domain" description="Flagellin C-terminal" evidence="7">
    <location>
        <begin position="212"/>
        <end position="294"/>
    </location>
</feature>
<evidence type="ECO:0000256" key="4">
    <source>
        <dbReference type="RuleBase" id="RU362073"/>
    </source>
</evidence>
<dbReference type="SUPFAM" id="SSF64518">
    <property type="entry name" value="Phase 1 flagellin"/>
    <property type="match status" value="1"/>
</dbReference>
<dbReference type="PANTHER" id="PTHR42792:SF2">
    <property type="entry name" value="FLAGELLIN"/>
    <property type="match status" value="1"/>
</dbReference>
<feature type="domain" description="Flagellin N-terminal" evidence="6">
    <location>
        <begin position="3"/>
        <end position="138"/>
    </location>
</feature>
<dbReference type="GO" id="GO:0005576">
    <property type="term" value="C:extracellular region"/>
    <property type="evidence" value="ECO:0007669"/>
    <property type="project" value="UniProtKB-SubCell"/>
</dbReference>
<evidence type="ECO:0000256" key="2">
    <source>
        <dbReference type="ARBA" id="ARBA00020110"/>
    </source>
</evidence>
<reference evidence="8 9" key="1">
    <citation type="submission" date="2019-09" db="EMBL/GenBank/DDBJ databases">
        <title>In-depth cultivation of the pig gut microbiome towards novel bacterial diversity and tailored functional studies.</title>
        <authorList>
            <person name="Wylensek D."/>
            <person name="Hitch T.C.A."/>
            <person name="Clavel T."/>
        </authorList>
    </citation>
    <scope>NUCLEOTIDE SEQUENCE [LARGE SCALE GENOMIC DNA]</scope>
    <source>
        <strain evidence="8 9">WCA3-693-APC-4?</strain>
    </source>
</reference>
<gene>
    <name evidence="8" type="ORF">FYJ83_13520</name>
</gene>
<evidence type="ECO:0000313" key="8">
    <source>
        <dbReference type="EMBL" id="MSU02476.1"/>
    </source>
</evidence>
<comment type="caution">
    <text evidence="8">The sequence shown here is derived from an EMBL/GenBank/DDBJ whole genome shotgun (WGS) entry which is preliminary data.</text>
</comment>
<organism evidence="8 9">
    <name type="scientific">Tissierella pigra</name>
    <dbReference type="NCBI Taxonomy" id="2607614"/>
    <lineage>
        <taxon>Bacteria</taxon>
        <taxon>Bacillati</taxon>
        <taxon>Bacillota</taxon>
        <taxon>Tissierellia</taxon>
        <taxon>Tissierellales</taxon>
        <taxon>Tissierellaceae</taxon>
        <taxon>Tissierella</taxon>
    </lineage>
</organism>
<keyword evidence="3 4" id="KW-0975">Bacterial flagellum</keyword>
<evidence type="ECO:0000259" key="6">
    <source>
        <dbReference type="Pfam" id="PF00669"/>
    </source>
</evidence>
<dbReference type="GO" id="GO:0009288">
    <property type="term" value="C:bacterial-type flagellum"/>
    <property type="evidence" value="ECO:0007669"/>
    <property type="project" value="UniProtKB-SubCell"/>
</dbReference>
<sequence>MRINNNIPALNTHRLLNMNTEGLQKSLERLSSGKRINRASDDAAGLAISEKMEAQIRGLRQASRNSLDGISLIQTAEGALNEVHEMLQRMRELSVQGANGIYKDEDLETIADEIKQLTEQIDKIGNETDFNGIALLKGDLDGNGATDLNLQIGSKEGQTLEIDMKEINIVVGGSGSDGLEIADGSVISGSSGNFSVKTGLTNDDFDKAISTYEKAIKKVSSMRSKLGAIQNRLEHTIKNVDNTAENLTTSKSRIADLDMAQEMSEFTKLNILQQAGTSMLSQANQLPQMVLQLLQR</sequence>
<name>A0A6N7XLP5_9FIRM</name>
<keyword evidence="9" id="KW-1185">Reference proteome</keyword>
<dbReference type="GO" id="GO:0005198">
    <property type="term" value="F:structural molecule activity"/>
    <property type="evidence" value="ECO:0007669"/>
    <property type="project" value="UniProtKB-UniRule"/>
</dbReference>
<evidence type="ECO:0000259" key="7">
    <source>
        <dbReference type="Pfam" id="PF00700"/>
    </source>
</evidence>
<dbReference type="PANTHER" id="PTHR42792">
    <property type="entry name" value="FLAGELLIN"/>
    <property type="match status" value="1"/>
</dbReference>
<keyword evidence="8" id="KW-0966">Cell projection</keyword>
<dbReference type="RefSeq" id="WP_154441374.1">
    <property type="nucleotide sequence ID" value="NZ_VUNQ01000033.1"/>
</dbReference>
<evidence type="ECO:0000256" key="5">
    <source>
        <dbReference type="SAM" id="Coils"/>
    </source>
</evidence>
<dbReference type="Pfam" id="PF00700">
    <property type="entry name" value="Flagellin_C"/>
    <property type="match status" value="1"/>
</dbReference>
<dbReference type="InterPro" id="IPR001029">
    <property type="entry name" value="Flagellin_N"/>
</dbReference>
<keyword evidence="8" id="KW-0282">Flagellum</keyword>
<dbReference type="Gene3D" id="1.20.1330.10">
    <property type="entry name" value="f41 fragment of flagellin, N-terminal domain"/>
    <property type="match status" value="1"/>
</dbReference>
<proteinExistence type="inferred from homology"/>
<dbReference type="EMBL" id="VUNQ01000033">
    <property type="protein sequence ID" value="MSU02476.1"/>
    <property type="molecule type" value="Genomic_DNA"/>
</dbReference>
<keyword evidence="5" id="KW-0175">Coiled coil</keyword>
<dbReference type="InterPro" id="IPR046358">
    <property type="entry name" value="Flagellin_C"/>
</dbReference>
<dbReference type="PRINTS" id="PR00207">
    <property type="entry name" value="FLAGELLIN"/>
</dbReference>
<comment type="function">
    <text evidence="4">Flagellin is the subunit protein which polymerizes to form the filaments of bacterial flagella.</text>
</comment>
<feature type="coiled-coil region" evidence="5">
    <location>
        <begin position="73"/>
        <end position="127"/>
    </location>
</feature>
<evidence type="ECO:0000313" key="9">
    <source>
        <dbReference type="Proteomes" id="UP000469523"/>
    </source>
</evidence>
<evidence type="ECO:0000256" key="3">
    <source>
        <dbReference type="ARBA" id="ARBA00023143"/>
    </source>
</evidence>
<evidence type="ECO:0000256" key="1">
    <source>
        <dbReference type="ARBA" id="ARBA00005709"/>
    </source>
</evidence>
<keyword evidence="4" id="KW-0964">Secreted</keyword>
<comment type="subcellular location">
    <subcellularLocation>
        <location evidence="4">Secreted</location>
    </subcellularLocation>
    <subcellularLocation>
        <location evidence="4">Bacterial flagellum</location>
    </subcellularLocation>
</comment>
<dbReference type="InterPro" id="IPR001492">
    <property type="entry name" value="Flagellin"/>
</dbReference>
<comment type="similarity">
    <text evidence="1 4">Belongs to the bacterial flagellin family.</text>
</comment>
<dbReference type="Pfam" id="PF00669">
    <property type="entry name" value="Flagellin_N"/>
    <property type="match status" value="1"/>
</dbReference>
<dbReference type="AlphaFoldDB" id="A0A6N7XLP5"/>
<dbReference type="InterPro" id="IPR042187">
    <property type="entry name" value="Flagellin_C_sub2"/>
</dbReference>
<dbReference type="Proteomes" id="UP000469523">
    <property type="component" value="Unassembled WGS sequence"/>
</dbReference>
<accession>A0A6N7XLP5</accession>
<dbReference type="Gene3D" id="6.10.10.10">
    <property type="entry name" value="Flagellar export chaperone, C-terminal domain"/>
    <property type="match status" value="1"/>
</dbReference>